<evidence type="ECO:0000256" key="7">
    <source>
        <dbReference type="ARBA" id="ARBA00022763"/>
    </source>
</evidence>
<dbReference type="AlphaFoldDB" id="A0A075WY31"/>
<dbReference type="Gene3D" id="3.40.470.10">
    <property type="entry name" value="Uracil-DNA glycosylase-like domain"/>
    <property type="match status" value="1"/>
</dbReference>
<keyword evidence="5" id="KW-0004">4Fe-4S</keyword>
<dbReference type="Proteomes" id="UP000028481">
    <property type="component" value="Chromosome"/>
</dbReference>
<comment type="catalytic activity">
    <reaction evidence="1">
        <text>Hydrolyzes single-stranded DNA or mismatched double-stranded DNA and polynucleotides, releasing free uracil.</text>
        <dbReference type="EC" id="3.2.2.27"/>
    </reaction>
</comment>
<dbReference type="SMART" id="SM00986">
    <property type="entry name" value="UDG"/>
    <property type="match status" value="1"/>
</dbReference>
<proteinExistence type="inferred from homology"/>
<dbReference type="SUPFAM" id="SSF52141">
    <property type="entry name" value="Uracil-DNA glycosylase-like"/>
    <property type="match status" value="1"/>
</dbReference>
<evidence type="ECO:0000256" key="6">
    <source>
        <dbReference type="ARBA" id="ARBA00022723"/>
    </source>
</evidence>
<dbReference type="RefSeq" id="WP_051754404.1">
    <property type="nucleotide sequence ID" value="NZ_CP008796.1"/>
</dbReference>
<feature type="domain" description="Uracil-DNA glycosylase-like" evidence="12">
    <location>
        <begin position="67"/>
        <end position="213"/>
    </location>
</feature>
<evidence type="ECO:0000256" key="8">
    <source>
        <dbReference type="ARBA" id="ARBA00022801"/>
    </source>
</evidence>
<dbReference type="PANTHER" id="PTHR33693">
    <property type="entry name" value="TYPE-5 URACIL-DNA GLYCOSYLASE"/>
    <property type="match status" value="1"/>
</dbReference>
<evidence type="ECO:0000256" key="10">
    <source>
        <dbReference type="ARBA" id="ARBA00023014"/>
    </source>
</evidence>
<gene>
    <name evidence="13" type="ORF">HL41_00850</name>
</gene>
<evidence type="ECO:0000256" key="3">
    <source>
        <dbReference type="ARBA" id="ARBA00012030"/>
    </source>
</evidence>
<dbReference type="InterPro" id="IPR051536">
    <property type="entry name" value="UDG_Type-4/5"/>
</dbReference>
<evidence type="ECO:0000256" key="2">
    <source>
        <dbReference type="ARBA" id="ARBA00006521"/>
    </source>
</evidence>
<evidence type="ECO:0000259" key="12">
    <source>
        <dbReference type="SMART" id="SM00986"/>
    </source>
</evidence>
<keyword evidence="10" id="KW-0411">Iron-sulfur</keyword>
<dbReference type="CDD" id="cd10030">
    <property type="entry name" value="UDG-F4_TTUDGA_SPO1dp_like"/>
    <property type="match status" value="1"/>
</dbReference>
<comment type="similarity">
    <text evidence="2">Belongs to the uracil-DNA glycosylase (UDG) superfamily. Type 4 (UDGa) family.</text>
</comment>
<dbReference type="GO" id="GO:0046872">
    <property type="term" value="F:metal ion binding"/>
    <property type="evidence" value="ECO:0007669"/>
    <property type="project" value="UniProtKB-KW"/>
</dbReference>
<name>A0A075WY31_9BACT</name>
<evidence type="ECO:0000313" key="13">
    <source>
        <dbReference type="EMBL" id="AIH03492.1"/>
    </source>
</evidence>
<sequence>MDVKAEIIKNLLYFKEIGLTSIPASEAIKRLLQREISLEEDSLSALKEKIIHCKKCSLHRVRKAVVWGEGPTEPEGLMIISEYPDRDEDFYGKPFVKEVGNLLDRMLNAINLKRELFFITHTVKCKTPGGRPPEPEEIEACRPYLLKQIKYLRPKLILALGFTPPKVLLEGKTLTLVRGKVFTLKETSLFFTYHPAYILKNPGIKRVVWEDLQKFRKLYEEIFLSN</sequence>
<evidence type="ECO:0000256" key="5">
    <source>
        <dbReference type="ARBA" id="ARBA00022485"/>
    </source>
</evidence>
<keyword evidence="7" id="KW-0227">DNA damage</keyword>
<evidence type="ECO:0000256" key="11">
    <source>
        <dbReference type="ARBA" id="ARBA00023204"/>
    </source>
</evidence>
<keyword evidence="9" id="KW-0408">Iron</keyword>
<dbReference type="HOGENOM" id="CLU_044815_1_3_0"/>
<protein>
    <recommendedName>
        <fullName evidence="4">Type-4 uracil-DNA glycosylase</fullName>
        <ecNumber evidence="3">3.2.2.27</ecNumber>
    </recommendedName>
</protein>
<evidence type="ECO:0000256" key="9">
    <source>
        <dbReference type="ARBA" id="ARBA00023004"/>
    </source>
</evidence>
<reference evidence="13 14" key="1">
    <citation type="journal article" date="2015" name="Genome Announc.">
        <title>Genome Sequence of a Sulfate-Reducing Thermophilic Bacterium, Thermodesulfobacterium commune DSM 2178T (Phylum Thermodesulfobacteria).</title>
        <authorList>
            <person name="Bhatnagar S."/>
            <person name="Badger J.H."/>
            <person name="Madupu R."/>
            <person name="Khouri H.M."/>
            <person name="O'Connor E.M."/>
            <person name="Robb F.T."/>
            <person name="Ward N.L."/>
            <person name="Eisen J.A."/>
        </authorList>
    </citation>
    <scope>NUCLEOTIDE SEQUENCE [LARGE SCALE GENOMIC DNA]</scope>
    <source>
        <strain evidence="13 14">DSM 2178</strain>
    </source>
</reference>
<dbReference type="PaxDb" id="289377-HL41_00850"/>
<dbReference type="InterPro" id="IPR005273">
    <property type="entry name" value="Ura-DNA_glyco_family4"/>
</dbReference>
<dbReference type="OrthoDB" id="5290748at2"/>
<dbReference type="EC" id="3.2.2.27" evidence="3"/>
<keyword evidence="14" id="KW-1185">Reference proteome</keyword>
<evidence type="ECO:0000256" key="4">
    <source>
        <dbReference type="ARBA" id="ARBA00019403"/>
    </source>
</evidence>
<dbReference type="eggNOG" id="COG1573">
    <property type="taxonomic scope" value="Bacteria"/>
</dbReference>
<accession>A0A075WY31</accession>
<dbReference type="EMBL" id="CP008796">
    <property type="protein sequence ID" value="AIH03492.1"/>
    <property type="molecule type" value="Genomic_DNA"/>
</dbReference>
<dbReference type="NCBIfam" id="TIGR00758">
    <property type="entry name" value="UDG_fam4"/>
    <property type="match status" value="1"/>
</dbReference>
<dbReference type="InterPro" id="IPR005122">
    <property type="entry name" value="Uracil-DNA_glycosylase-like"/>
</dbReference>
<dbReference type="Pfam" id="PF03167">
    <property type="entry name" value="UDG"/>
    <property type="match status" value="1"/>
</dbReference>
<evidence type="ECO:0000256" key="1">
    <source>
        <dbReference type="ARBA" id="ARBA00001400"/>
    </source>
</evidence>
<dbReference type="PANTHER" id="PTHR33693:SF1">
    <property type="entry name" value="TYPE-4 URACIL-DNA GLYCOSYLASE"/>
    <property type="match status" value="1"/>
</dbReference>
<keyword evidence="8" id="KW-0378">Hydrolase</keyword>
<dbReference type="InterPro" id="IPR036895">
    <property type="entry name" value="Uracil-DNA_glycosylase-like_sf"/>
</dbReference>
<dbReference type="SMART" id="SM00987">
    <property type="entry name" value="UreE_C"/>
    <property type="match status" value="1"/>
</dbReference>
<organism evidence="13 14">
    <name type="scientific">Thermodesulfobacterium commune DSM 2178</name>
    <dbReference type="NCBI Taxonomy" id="289377"/>
    <lineage>
        <taxon>Bacteria</taxon>
        <taxon>Pseudomonadati</taxon>
        <taxon>Thermodesulfobacteriota</taxon>
        <taxon>Thermodesulfobacteria</taxon>
        <taxon>Thermodesulfobacteriales</taxon>
        <taxon>Thermodesulfobacteriaceae</taxon>
        <taxon>Thermodesulfobacterium</taxon>
    </lineage>
</organism>
<dbReference type="KEGG" id="tcm:HL41_00850"/>
<dbReference type="GO" id="GO:0004844">
    <property type="term" value="F:uracil DNA N-glycosylase activity"/>
    <property type="evidence" value="ECO:0007669"/>
    <property type="project" value="UniProtKB-EC"/>
</dbReference>
<dbReference type="GO" id="GO:0051539">
    <property type="term" value="F:4 iron, 4 sulfur cluster binding"/>
    <property type="evidence" value="ECO:0007669"/>
    <property type="project" value="UniProtKB-KW"/>
</dbReference>
<dbReference type="GO" id="GO:0006281">
    <property type="term" value="P:DNA repair"/>
    <property type="evidence" value="ECO:0007669"/>
    <property type="project" value="UniProtKB-KW"/>
</dbReference>
<keyword evidence="11" id="KW-0234">DNA repair</keyword>
<evidence type="ECO:0000313" key="14">
    <source>
        <dbReference type="Proteomes" id="UP000028481"/>
    </source>
</evidence>
<keyword evidence="6" id="KW-0479">Metal-binding</keyword>
<dbReference type="STRING" id="289377.HL41_00850"/>